<dbReference type="Pfam" id="PF06839">
    <property type="entry name" value="Zn_ribbon_GRF"/>
    <property type="match status" value="1"/>
</dbReference>
<feature type="compositionally biased region" description="Low complexity" evidence="14">
    <location>
        <begin position="812"/>
        <end position="827"/>
    </location>
</feature>
<dbReference type="PROSITE" id="PS00396">
    <property type="entry name" value="TOPO_IA_1"/>
    <property type="match status" value="1"/>
</dbReference>
<comment type="similarity">
    <text evidence="2 13">Belongs to the type IA topoisomerase family.</text>
</comment>
<evidence type="ECO:0000256" key="2">
    <source>
        <dbReference type="ARBA" id="ARBA00009446"/>
    </source>
</evidence>
<feature type="region of interest" description="Disordered" evidence="14">
    <location>
        <begin position="866"/>
        <end position="897"/>
    </location>
</feature>
<dbReference type="PROSITE" id="PS50880">
    <property type="entry name" value="TOPRIM"/>
    <property type="match status" value="1"/>
</dbReference>
<feature type="domain" description="Topo IA-type catalytic" evidence="17">
    <location>
        <begin position="185"/>
        <end position="605"/>
    </location>
</feature>
<dbReference type="GO" id="GO:0003677">
    <property type="term" value="F:DNA binding"/>
    <property type="evidence" value="ECO:0007669"/>
    <property type="project" value="UniProtKB-KW"/>
</dbReference>
<dbReference type="InterPro" id="IPR006171">
    <property type="entry name" value="TOPRIM_dom"/>
</dbReference>
<dbReference type="SUPFAM" id="SSF56712">
    <property type="entry name" value="Prokaryotic type I DNA topoisomerase"/>
    <property type="match status" value="1"/>
</dbReference>
<evidence type="ECO:0000313" key="20">
    <source>
        <dbReference type="Proteomes" id="UP000092461"/>
    </source>
</evidence>
<evidence type="ECO:0000259" key="15">
    <source>
        <dbReference type="PROSITE" id="PS50880"/>
    </source>
</evidence>
<dbReference type="PROSITE" id="PS52039">
    <property type="entry name" value="TOPO_IA_2"/>
    <property type="match status" value="1"/>
</dbReference>
<dbReference type="VEuPathDB" id="VectorBase:LLONM1_006539"/>
<evidence type="ECO:0000256" key="5">
    <source>
        <dbReference type="ARBA" id="ARBA00022737"/>
    </source>
</evidence>
<evidence type="ECO:0000259" key="16">
    <source>
        <dbReference type="PROSITE" id="PS51999"/>
    </source>
</evidence>
<dbReference type="SMART" id="SM00436">
    <property type="entry name" value="TOP1Bc"/>
    <property type="match status" value="1"/>
</dbReference>
<dbReference type="InterPro" id="IPR013498">
    <property type="entry name" value="Topo_IA_Znf"/>
</dbReference>
<dbReference type="EC" id="5.6.2.1" evidence="3 13"/>
<keyword evidence="6 12" id="KW-0863">Zinc-finger</keyword>
<feature type="domain" description="Toprim" evidence="15">
    <location>
        <begin position="23"/>
        <end position="167"/>
    </location>
</feature>
<dbReference type="Proteomes" id="UP000092461">
    <property type="component" value="Unassembled WGS sequence"/>
</dbReference>
<comment type="catalytic activity">
    <reaction evidence="1 13">
        <text>ATP-independent breakage of single-stranded DNA, followed by passage and rejoining.</text>
        <dbReference type="EC" id="5.6.2.1"/>
    </reaction>
</comment>
<feature type="compositionally biased region" description="Gly residues" evidence="14">
    <location>
        <begin position="881"/>
        <end position="891"/>
    </location>
</feature>
<keyword evidence="7" id="KW-0862">Zinc</keyword>
<dbReference type="InterPro" id="IPR023406">
    <property type="entry name" value="Topo_IA_AS"/>
</dbReference>
<evidence type="ECO:0000256" key="14">
    <source>
        <dbReference type="SAM" id="MobiDB-lite"/>
    </source>
</evidence>
<organism evidence="19 20">
    <name type="scientific">Lutzomyia longipalpis</name>
    <name type="common">Sand fly</name>
    <dbReference type="NCBI Taxonomy" id="7200"/>
    <lineage>
        <taxon>Eukaryota</taxon>
        <taxon>Metazoa</taxon>
        <taxon>Ecdysozoa</taxon>
        <taxon>Arthropoda</taxon>
        <taxon>Hexapoda</taxon>
        <taxon>Insecta</taxon>
        <taxon>Pterygota</taxon>
        <taxon>Neoptera</taxon>
        <taxon>Endopterygota</taxon>
        <taxon>Diptera</taxon>
        <taxon>Nematocera</taxon>
        <taxon>Psychodoidea</taxon>
        <taxon>Psychodidae</taxon>
        <taxon>Lutzomyia</taxon>
        <taxon>Lutzomyia</taxon>
    </lineage>
</organism>
<dbReference type="GO" id="GO:0031422">
    <property type="term" value="C:RecQ family helicase-topoisomerase III complex"/>
    <property type="evidence" value="ECO:0007669"/>
    <property type="project" value="TreeGrafter"/>
</dbReference>
<feature type="compositionally biased region" description="Polar residues" evidence="14">
    <location>
        <begin position="766"/>
        <end position="775"/>
    </location>
</feature>
<dbReference type="InterPro" id="IPR034144">
    <property type="entry name" value="TOPRIM_TopoIII"/>
</dbReference>
<dbReference type="InterPro" id="IPR003602">
    <property type="entry name" value="Topo_IA_DNA-bd_dom"/>
</dbReference>
<dbReference type="Gene3D" id="1.10.460.10">
    <property type="entry name" value="Topoisomerase I, domain 2"/>
    <property type="match status" value="1"/>
</dbReference>
<dbReference type="InterPro" id="IPR013497">
    <property type="entry name" value="Topo_IA_cen"/>
</dbReference>
<dbReference type="PRINTS" id="PR00417">
    <property type="entry name" value="PRTPISMRASEI"/>
</dbReference>
<evidence type="ECO:0000256" key="4">
    <source>
        <dbReference type="ARBA" id="ARBA00022723"/>
    </source>
</evidence>
<evidence type="ECO:0000256" key="7">
    <source>
        <dbReference type="ARBA" id="ARBA00022833"/>
    </source>
</evidence>
<dbReference type="InterPro" id="IPR013826">
    <property type="entry name" value="Topo_IA_cen_sub3"/>
</dbReference>
<dbReference type="CDD" id="cd00186">
    <property type="entry name" value="TOP1Ac"/>
    <property type="match status" value="1"/>
</dbReference>
<keyword evidence="9 13" id="KW-0238">DNA-binding</keyword>
<comment type="function">
    <text evidence="13">Introduces a single-strand break via transesterification at a target site in duplex DNA. Releases the supercoiling and torsional tension of DNA introduced during the DNA replication and transcription by transiently cleaving and rejoining one strand of the DNA duplex. The scissile phosphodiester is attacked by the catalytic tyrosine of the enzyme, resulting in the formation of a DNA-(5'-phosphotyrosyl)-enzyme intermediate and the expulsion of a 3'-OH DNA strand.</text>
</comment>
<reference evidence="18" key="2">
    <citation type="journal article" date="2020" name="BMC">
        <title>Leishmania infection induces a limited differential gene expression in the sand fly midgut.</title>
        <authorList>
            <person name="Coutinho-Abreu I.V."/>
            <person name="Serafim T.D."/>
            <person name="Meneses C."/>
            <person name="Kamhawi S."/>
            <person name="Oliveira F."/>
            <person name="Valenzuela J.G."/>
        </authorList>
    </citation>
    <scope>NUCLEOTIDE SEQUENCE</scope>
    <source>
        <strain evidence="18">Jacobina</strain>
        <tissue evidence="18">Midgut</tissue>
    </source>
</reference>
<evidence type="ECO:0000313" key="18">
    <source>
        <dbReference type="EMBL" id="MBC1171176.1"/>
    </source>
</evidence>
<evidence type="ECO:0000256" key="9">
    <source>
        <dbReference type="ARBA" id="ARBA00023125"/>
    </source>
</evidence>
<dbReference type="FunFam" id="1.10.290.10:FF:000001">
    <property type="entry name" value="DNA topoisomerase"/>
    <property type="match status" value="1"/>
</dbReference>
<dbReference type="InterPro" id="IPR010666">
    <property type="entry name" value="Znf_GRF"/>
</dbReference>
<evidence type="ECO:0000259" key="17">
    <source>
        <dbReference type="PROSITE" id="PS52039"/>
    </source>
</evidence>
<evidence type="ECO:0000256" key="3">
    <source>
        <dbReference type="ARBA" id="ARBA00012891"/>
    </source>
</evidence>
<keyword evidence="5" id="KW-0677">Repeat</keyword>
<dbReference type="InterPro" id="IPR013824">
    <property type="entry name" value="Topo_IA_cen_sub1"/>
</dbReference>
<dbReference type="EnsemblMetazoa" id="LLOJ005880-RA">
    <property type="protein sequence ID" value="LLOJ005880-PA"/>
    <property type="gene ID" value="LLOJ005880"/>
</dbReference>
<dbReference type="GO" id="GO:0005634">
    <property type="term" value="C:nucleus"/>
    <property type="evidence" value="ECO:0007669"/>
    <property type="project" value="TreeGrafter"/>
</dbReference>
<dbReference type="EMBL" id="AJWK01018797">
    <property type="status" value="NOT_ANNOTATED_CDS"/>
    <property type="molecule type" value="Genomic_DNA"/>
</dbReference>
<evidence type="ECO:0000256" key="13">
    <source>
        <dbReference type="RuleBase" id="RU362092"/>
    </source>
</evidence>
<dbReference type="Pfam" id="PF01751">
    <property type="entry name" value="Toprim"/>
    <property type="match status" value="1"/>
</dbReference>
<dbReference type="AlphaFoldDB" id="A0A1B0CMJ2"/>
<dbReference type="GO" id="GO:0006265">
    <property type="term" value="P:DNA topological change"/>
    <property type="evidence" value="ECO:0007669"/>
    <property type="project" value="InterPro"/>
</dbReference>
<dbReference type="GO" id="GO:0006310">
    <property type="term" value="P:DNA recombination"/>
    <property type="evidence" value="ECO:0007669"/>
    <property type="project" value="TreeGrafter"/>
</dbReference>
<dbReference type="PROSITE" id="PS51999">
    <property type="entry name" value="ZF_GRF"/>
    <property type="match status" value="1"/>
</dbReference>
<dbReference type="EMBL" id="GITU01002473">
    <property type="protein sequence ID" value="MBC1171176.1"/>
    <property type="molecule type" value="Transcribed_RNA"/>
</dbReference>
<dbReference type="Gene3D" id="2.70.20.10">
    <property type="entry name" value="Topoisomerase I, domain 3"/>
    <property type="match status" value="1"/>
</dbReference>
<evidence type="ECO:0000256" key="8">
    <source>
        <dbReference type="ARBA" id="ARBA00023029"/>
    </source>
</evidence>
<feature type="compositionally biased region" description="Low complexity" evidence="14">
    <location>
        <begin position="776"/>
        <end position="805"/>
    </location>
</feature>
<evidence type="ECO:0000313" key="19">
    <source>
        <dbReference type="EnsemblMetazoa" id="LLOJ005880-PA"/>
    </source>
</evidence>
<evidence type="ECO:0000256" key="11">
    <source>
        <dbReference type="ARBA" id="ARBA00056363"/>
    </source>
</evidence>
<dbReference type="CDD" id="cd03362">
    <property type="entry name" value="TOPRIM_TopoIA_TopoIII"/>
    <property type="match status" value="1"/>
</dbReference>
<protein>
    <recommendedName>
        <fullName evidence="3 13">DNA topoisomerase</fullName>
        <ecNumber evidence="3 13">5.6.2.1</ecNumber>
    </recommendedName>
</protein>
<dbReference type="Pfam" id="PF01131">
    <property type="entry name" value="Topoisom_bac"/>
    <property type="match status" value="1"/>
</dbReference>
<dbReference type="InterPro" id="IPR000380">
    <property type="entry name" value="Topo_IA"/>
</dbReference>
<dbReference type="FunFam" id="3.40.50.140:FF:000003">
    <property type="entry name" value="DNA topoisomerase"/>
    <property type="match status" value="1"/>
</dbReference>
<dbReference type="InterPro" id="IPR023405">
    <property type="entry name" value="Topo_IA_core_domain"/>
</dbReference>
<reference evidence="19" key="3">
    <citation type="submission" date="2020-05" db="UniProtKB">
        <authorList>
            <consortium name="EnsemblMetazoa"/>
        </authorList>
    </citation>
    <scope>IDENTIFICATION</scope>
    <source>
        <strain evidence="19">Jacobina</strain>
    </source>
</reference>
<evidence type="ECO:0000256" key="10">
    <source>
        <dbReference type="ARBA" id="ARBA00023235"/>
    </source>
</evidence>
<dbReference type="GO" id="GO:0008270">
    <property type="term" value="F:zinc ion binding"/>
    <property type="evidence" value="ECO:0007669"/>
    <property type="project" value="UniProtKB-KW"/>
</dbReference>
<feature type="domain" description="GRF-type" evidence="16">
    <location>
        <begin position="823"/>
        <end position="865"/>
    </location>
</feature>
<dbReference type="Gene3D" id="3.40.50.140">
    <property type="match status" value="1"/>
</dbReference>
<reference evidence="20" key="1">
    <citation type="submission" date="2012-05" db="EMBL/GenBank/DDBJ databases">
        <title>Whole Genome Assembly of Lutzomyia longipalpis.</title>
        <authorList>
            <person name="Richards S."/>
            <person name="Qu C."/>
            <person name="Dillon R."/>
            <person name="Worley K."/>
            <person name="Scherer S."/>
            <person name="Batterton M."/>
            <person name="Taylor A."/>
            <person name="Hawes A."/>
            <person name="Hernandez B."/>
            <person name="Kovar C."/>
            <person name="Mandapat C."/>
            <person name="Pham C."/>
            <person name="Qu C."/>
            <person name="Jing C."/>
            <person name="Bess C."/>
            <person name="Bandaranaike D."/>
            <person name="Ngo D."/>
            <person name="Ongeri F."/>
            <person name="Arias F."/>
            <person name="Lara F."/>
            <person name="Weissenberger G."/>
            <person name="Kamau G."/>
            <person name="Han H."/>
            <person name="Shen H."/>
            <person name="Dinh H."/>
            <person name="Khalil I."/>
            <person name="Jones J."/>
            <person name="Shafer J."/>
            <person name="Jayaseelan J."/>
            <person name="Quiroz J."/>
            <person name="Blankenburg K."/>
            <person name="Nguyen L."/>
            <person name="Jackson L."/>
            <person name="Francisco L."/>
            <person name="Tang L.-Y."/>
            <person name="Pu L.-L."/>
            <person name="Perales L."/>
            <person name="Lorensuhewa L."/>
            <person name="Munidasa M."/>
            <person name="Coyle M."/>
            <person name="Taylor M."/>
            <person name="Puazo M."/>
            <person name="Firestine M."/>
            <person name="Scheel M."/>
            <person name="Javaid M."/>
            <person name="Wang M."/>
            <person name="Li M."/>
            <person name="Tabassum N."/>
            <person name="Saada N."/>
            <person name="Osuji N."/>
            <person name="Aqrawi P."/>
            <person name="Fu Q."/>
            <person name="Thornton R."/>
            <person name="Raj R."/>
            <person name="Goodspeed R."/>
            <person name="Mata R."/>
            <person name="Najjar R."/>
            <person name="Gubbala S."/>
            <person name="Lee S."/>
            <person name="Denson S."/>
            <person name="Patil S."/>
            <person name="Macmil S."/>
            <person name="Qi S."/>
            <person name="Matskevitch T."/>
            <person name="Palculict T."/>
            <person name="Mathew T."/>
            <person name="Vee V."/>
            <person name="Velamala V."/>
            <person name="Korchina V."/>
            <person name="Cai W."/>
            <person name="Liu W."/>
            <person name="Dai W."/>
            <person name="Zou X."/>
            <person name="Zhu Y."/>
            <person name="Zhang Y."/>
            <person name="Wu Y.-Q."/>
            <person name="Xin Y."/>
            <person name="Nazarath L."/>
            <person name="Kovar C."/>
            <person name="Han Y."/>
            <person name="Muzny D."/>
            <person name="Gibbs R."/>
        </authorList>
    </citation>
    <scope>NUCLEOTIDE SEQUENCE [LARGE SCALE GENOMIC DNA]</scope>
    <source>
        <strain evidence="20">Jacobina</strain>
    </source>
</reference>
<dbReference type="GO" id="GO:0003917">
    <property type="term" value="F:DNA topoisomerase type I (single strand cut, ATP-independent) activity"/>
    <property type="evidence" value="ECO:0007669"/>
    <property type="project" value="UniProtKB-EC"/>
</dbReference>
<proteinExistence type="inferred from homology"/>
<name>A0A1B0CMJ2_LUTLO</name>
<dbReference type="InterPro" id="IPR013825">
    <property type="entry name" value="Topo_IA_cen_sub2"/>
</dbReference>
<evidence type="ECO:0000256" key="6">
    <source>
        <dbReference type="ARBA" id="ARBA00022771"/>
    </source>
</evidence>
<dbReference type="InterPro" id="IPR003601">
    <property type="entry name" value="Topo_IA_2"/>
</dbReference>
<evidence type="ECO:0000256" key="1">
    <source>
        <dbReference type="ARBA" id="ARBA00000213"/>
    </source>
</evidence>
<feature type="region of interest" description="Disordered" evidence="14">
    <location>
        <begin position="746"/>
        <end position="827"/>
    </location>
</feature>
<evidence type="ECO:0000256" key="12">
    <source>
        <dbReference type="PROSITE-ProRule" id="PRU01343"/>
    </source>
</evidence>
<accession>A0A1B0CMJ2</accession>
<sequence length="921" mass="103344">MVKILTFLRKSLKLVAENAPRMKYLNVAEKNDAAKTIAGHLSRGNSRRREGLSVYNKIYEFDAVVHGQNVTMVMTSVSGHLLTHDFTGSYRSWKMCNPSQLFDAPVTKMCPEDSMKIRQTLEREVRYCTALIIWTDCDREGENIGFEIVEVCRNVKNNIRVYRAKFSEITPQAVRRALDNLVQPDERQSQAVDVRSELDLRIGAAFTRFQTMRLQSVFQGVIESLVSYGSCQIPTLGFVVQRYKEAENFVPQKFWKLRLTHTVDELTVEFTWGRNRLFDRKCCEAIFLLVKRDPPLLATVQSVVQKPKSKWRPQPMDTIELEKLGSRKLKISAKQTMQIAEKLYQQGYISYPRTETNMFSKEINLRSLVERQAEHPAWGEFARRVMDWGPNPRNGRKSDQAHPPIHPIKFTTGLSGNEQRVYELIVRHFLACVSRDATGSETVVNIEIGGEEFSASGLVIFERNYLDVYIYDRWNGKEIHPYEMGTSFEPTTIEMPEGTTTAPQMLTEADLIALMEKHSIGTDATHAEHINTIKERGYIGVVDNGFLVPGTLGMGLVEGYDAMSLSLAQPKLRAGLEADLKAICDGVKQPDAVLREQIEIYREAFRVITERAQILDEKVGLRFNSTPQQAPQITETQTLEEVFRCPRCGTSKMALKRKASGNGVYLSCMNFPQCKAVIWLDDFVKEASVSSEHCRTCGPDSKKLVLKFKQMASMMFLNCDSTEYTSCLLCDAPLRDLLGVNLDTLRQGEGSQGGNSSVRNRDVPSSGYSTDRSTGSSRNNIPPRSNNAPPRSNNVPPRNNNYPSSGYGSQRTNNPSSGSSTSCPKCSQPLKKLTVKKSGPNHGREFYVCPTPDNPCKTFIWAEDITQNDRDSPPPPRASGTRGGAGGGGASGRPRAKRKCAICRLEGHTRNNCPQHHPSNS</sequence>
<keyword evidence="10 13" id="KW-0413">Isomerase</keyword>
<keyword evidence="4" id="KW-0479">Metal-binding</keyword>
<dbReference type="Gene3D" id="1.10.290.10">
    <property type="entry name" value="Topoisomerase I, domain 4"/>
    <property type="match status" value="1"/>
</dbReference>
<dbReference type="GO" id="GO:0006281">
    <property type="term" value="P:DNA repair"/>
    <property type="evidence" value="ECO:0007669"/>
    <property type="project" value="TreeGrafter"/>
</dbReference>
<dbReference type="PANTHER" id="PTHR11390:SF21">
    <property type="entry name" value="DNA TOPOISOMERASE 3-ALPHA"/>
    <property type="match status" value="1"/>
</dbReference>
<dbReference type="SMART" id="SM00493">
    <property type="entry name" value="TOPRIM"/>
    <property type="match status" value="1"/>
</dbReference>
<dbReference type="SMART" id="SM00437">
    <property type="entry name" value="TOP1Ac"/>
    <property type="match status" value="1"/>
</dbReference>
<dbReference type="Gene3D" id="3.30.65.10">
    <property type="entry name" value="Bacterial Topoisomerase I, domain 1"/>
    <property type="match status" value="1"/>
</dbReference>
<keyword evidence="20" id="KW-1185">Reference proteome</keyword>
<dbReference type="PANTHER" id="PTHR11390">
    <property type="entry name" value="PROKARYOTIC DNA TOPOISOMERASE"/>
    <property type="match status" value="1"/>
</dbReference>
<dbReference type="VEuPathDB" id="VectorBase:LLOJ005880"/>
<keyword evidence="8 13" id="KW-0799">Topoisomerase</keyword>
<dbReference type="Pfam" id="PF01396">
    <property type="entry name" value="Zn_ribbon_Top1"/>
    <property type="match status" value="1"/>
</dbReference>
<comment type="function">
    <text evidence="11">Releases the supercoiling and torsional tension of DNA introduced during the DNA replication and transcription by transiently cleaving and rejoining one strand of the DNA duplex. Introduces a single-strand break via transesterification at a target site in duplex DNA. The scissile phosphodiester is attacked by the catalytic tyrosine of the enzyme, resulting in the formation of a DNA-(5'-phosphotyrosyl)-enzyme intermediate and the expulsion of a 3'-OH DNA strand. The free DNA strand than undergoes passage around the unbroken strand thus removing DNA supercoils. Finally, in the religation step, the DNA 3'-OH attacks the covalent intermediate to expel the active-site tyrosine and restore the DNA phosphodiester backbone. Weakly relaxes negative supercoils and displays a distinct preference for binding single-stranded DNA.</text>
</comment>